<keyword evidence="8" id="KW-1185">Reference proteome</keyword>
<dbReference type="Gene3D" id="2.30.40.10">
    <property type="entry name" value="Urease, subunit C, domain 1"/>
    <property type="match status" value="1"/>
</dbReference>
<dbReference type="FunFam" id="3.20.20.140:FF:000174">
    <property type="entry name" value="Dihydropyrimidinase-related protein 2"/>
    <property type="match status" value="1"/>
</dbReference>
<protein>
    <submittedName>
        <fullName evidence="7">Dihydropyrimidinase</fullName>
        <ecNumber evidence="7">3.5.2.2</ecNumber>
    </submittedName>
</protein>
<evidence type="ECO:0000259" key="6">
    <source>
        <dbReference type="Pfam" id="PF01979"/>
    </source>
</evidence>
<dbReference type="Pfam" id="PF01979">
    <property type="entry name" value="Amidohydro_1"/>
    <property type="match status" value="1"/>
</dbReference>
<dbReference type="SUPFAM" id="SSF51338">
    <property type="entry name" value="Composite domain of metallo-dependent hydrolases"/>
    <property type="match status" value="2"/>
</dbReference>
<dbReference type="RefSeq" id="WP_184526844.1">
    <property type="nucleotide sequence ID" value="NZ_JACHGK010000009.1"/>
</dbReference>
<evidence type="ECO:0000256" key="3">
    <source>
        <dbReference type="ARBA" id="ARBA00022723"/>
    </source>
</evidence>
<keyword evidence="3" id="KW-0479">Metal-binding</keyword>
<dbReference type="InterPro" id="IPR006680">
    <property type="entry name" value="Amidohydro-rel"/>
</dbReference>
<evidence type="ECO:0000313" key="7">
    <source>
        <dbReference type="EMBL" id="MBB6446128.1"/>
    </source>
</evidence>
<dbReference type="InterPro" id="IPR050378">
    <property type="entry name" value="Metallo-dep_Hydrolases_sf"/>
</dbReference>
<dbReference type="GO" id="GO:0046872">
    <property type="term" value="F:metal ion binding"/>
    <property type="evidence" value="ECO:0007669"/>
    <property type="project" value="UniProtKB-KW"/>
</dbReference>
<dbReference type="InterPro" id="IPR032466">
    <property type="entry name" value="Metal_Hydrolase"/>
</dbReference>
<comment type="similarity">
    <text evidence="2">Belongs to the metallo-dependent hydrolases superfamily. Hydantoinase/dihydropyrimidinase family.</text>
</comment>
<dbReference type="GO" id="GO:0005829">
    <property type="term" value="C:cytosol"/>
    <property type="evidence" value="ECO:0007669"/>
    <property type="project" value="TreeGrafter"/>
</dbReference>
<keyword evidence="4 7" id="KW-0378">Hydrolase</keyword>
<dbReference type="SUPFAM" id="SSF51556">
    <property type="entry name" value="Metallo-dependent hydrolases"/>
    <property type="match status" value="1"/>
</dbReference>
<dbReference type="AlphaFoldDB" id="A0A7X0LVY7"/>
<evidence type="ECO:0000256" key="2">
    <source>
        <dbReference type="ARBA" id="ARBA00008829"/>
    </source>
</evidence>
<gene>
    <name evidence="7" type="ORF">HNR53_002778</name>
</gene>
<name>A0A7X0LVY7_9BACI</name>
<comment type="PTM">
    <text evidence="5">Carbamylation allows a single lysine to coordinate two divalent metal cations.</text>
</comment>
<dbReference type="EC" id="3.5.2.2" evidence="7"/>
<dbReference type="GO" id="GO:0004157">
    <property type="term" value="F:dihydropyrimidinase activity"/>
    <property type="evidence" value="ECO:0007669"/>
    <property type="project" value="UniProtKB-EC"/>
</dbReference>
<sequence>MGLLIKNGTIISAVDEFVGDILVEDEKIKEVGVNLSEEGHQVVDAAGKYVFPGGVDEHVHMGPFNSYSFETSHAAVVGGTTTIVDFAPQFKGMGLIESKDKHNQERAEGVSTADYSFHSMVMDTDDKLIAEIPHMAENGLAAVKFFMAYNGTAYHADDELTFKAMQVARDHGITVMLHCENGELIIELEKQLAKEGKTLPINWSYSRPPLVEDEATRRGIYLAELADCPAFIVHVTTEGAMNHIKEAQERGLSVYGETCTHYLILDESYLNTPDIEGAKFVCAPALRPKPHQEALWKAVRENDLIAVSSDHAAYIGGFAAKSQFKFPNIPPGAPGMQDRLAMLWSQGVEKGRISRQRFVELAATNPAKLAGLYPQKGVISPGADADIVIFDPEYRGIITHKDSYEGTDYSTFEGFERIGIADKVYLRGKLMAERGKLVGEKGNGQYIKAKPYGLAYQNFKKEAKEEVQKEVKELVHQ</sequence>
<comment type="cofactor">
    <cofactor evidence="1">
        <name>Zn(2+)</name>
        <dbReference type="ChEBI" id="CHEBI:29105"/>
    </cofactor>
</comment>
<dbReference type="PANTHER" id="PTHR11647:SF1">
    <property type="entry name" value="COLLAPSIN RESPONSE MEDIATOR PROTEIN"/>
    <property type="match status" value="1"/>
</dbReference>
<dbReference type="NCBIfam" id="TIGR02033">
    <property type="entry name" value="D-hydantoinase"/>
    <property type="match status" value="1"/>
</dbReference>
<evidence type="ECO:0000256" key="1">
    <source>
        <dbReference type="ARBA" id="ARBA00001947"/>
    </source>
</evidence>
<dbReference type="EMBL" id="JACHGK010000009">
    <property type="protein sequence ID" value="MBB6446128.1"/>
    <property type="molecule type" value="Genomic_DNA"/>
</dbReference>
<dbReference type="PANTHER" id="PTHR11647">
    <property type="entry name" value="HYDRANTOINASE/DIHYDROPYRIMIDINASE FAMILY MEMBER"/>
    <property type="match status" value="1"/>
</dbReference>
<comment type="caution">
    <text evidence="7">The sequence shown here is derived from an EMBL/GenBank/DDBJ whole genome shotgun (WGS) entry which is preliminary data.</text>
</comment>
<dbReference type="InterPro" id="IPR011059">
    <property type="entry name" value="Metal-dep_hydrolase_composite"/>
</dbReference>
<dbReference type="Gene3D" id="3.20.20.140">
    <property type="entry name" value="Metal-dependent hydrolases"/>
    <property type="match status" value="1"/>
</dbReference>
<dbReference type="Proteomes" id="UP000531594">
    <property type="component" value="Unassembled WGS sequence"/>
</dbReference>
<reference evidence="7 8" key="1">
    <citation type="submission" date="2020-08" db="EMBL/GenBank/DDBJ databases">
        <title>Genomic Encyclopedia of Type Strains, Phase IV (KMG-IV): sequencing the most valuable type-strain genomes for metagenomic binning, comparative biology and taxonomic classification.</title>
        <authorList>
            <person name="Goeker M."/>
        </authorList>
    </citation>
    <scope>NUCLEOTIDE SEQUENCE [LARGE SCALE GENOMIC DNA]</scope>
    <source>
        <strain evidence="7 8">DSM 5391</strain>
    </source>
</reference>
<feature type="modified residue" description="N6-carboxylysine" evidence="5">
    <location>
        <position position="144"/>
    </location>
</feature>
<evidence type="ECO:0000313" key="8">
    <source>
        <dbReference type="Proteomes" id="UP000531594"/>
    </source>
</evidence>
<dbReference type="InterPro" id="IPR011778">
    <property type="entry name" value="Hydantoinase/dihydroPyrase"/>
</dbReference>
<accession>A0A7X0LVY7</accession>
<evidence type="ECO:0000256" key="4">
    <source>
        <dbReference type="ARBA" id="ARBA00022801"/>
    </source>
</evidence>
<organism evidence="7 8">
    <name type="scientific">Bacillus benzoevorans</name>
    <dbReference type="NCBI Taxonomy" id="1456"/>
    <lineage>
        <taxon>Bacteria</taxon>
        <taxon>Bacillati</taxon>
        <taxon>Bacillota</taxon>
        <taxon>Bacilli</taxon>
        <taxon>Bacillales</taxon>
        <taxon>Bacillaceae</taxon>
        <taxon>Bacillus</taxon>
    </lineage>
</organism>
<feature type="domain" description="Amidohydrolase-related" evidence="6">
    <location>
        <begin position="49"/>
        <end position="430"/>
    </location>
</feature>
<proteinExistence type="inferred from homology"/>
<evidence type="ECO:0000256" key="5">
    <source>
        <dbReference type="PIRSR" id="PIRSR611778-50"/>
    </source>
</evidence>